<dbReference type="Proteomes" id="UP001596435">
    <property type="component" value="Unassembled WGS sequence"/>
</dbReference>
<feature type="domain" description="Glucose-methanol-choline oxidoreductase C-terminal" evidence="2">
    <location>
        <begin position="2"/>
        <end position="102"/>
    </location>
</feature>
<reference evidence="4" key="1">
    <citation type="journal article" date="2019" name="Int. J. Syst. Evol. Microbiol.">
        <title>The Global Catalogue of Microorganisms (GCM) 10K type strain sequencing project: providing services to taxonomists for standard genome sequencing and annotation.</title>
        <authorList>
            <consortium name="The Broad Institute Genomics Platform"/>
            <consortium name="The Broad Institute Genome Sequencing Center for Infectious Disease"/>
            <person name="Wu L."/>
            <person name="Ma J."/>
        </authorList>
    </citation>
    <scope>NUCLEOTIDE SEQUENCE [LARGE SCALE GENOMIC DNA]</scope>
    <source>
        <strain evidence="4">CGMCC 1.12859</strain>
    </source>
</reference>
<evidence type="ECO:0000256" key="1">
    <source>
        <dbReference type="ARBA" id="ARBA00010790"/>
    </source>
</evidence>
<dbReference type="RefSeq" id="WP_345709802.1">
    <property type="nucleotide sequence ID" value="NZ_BAABKV010000001.1"/>
</dbReference>
<gene>
    <name evidence="3" type="ORF">ACFQMG_20300</name>
</gene>
<dbReference type="InterPro" id="IPR012132">
    <property type="entry name" value="GMC_OxRdtase"/>
</dbReference>
<comment type="similarity">
    <text evidence="1">Belongs to the GMC oxidoreductase family.</text>
</comment>
<comment type="caution">
    <text evidence="3">The sequence shown here is derived from an EMBL/GenBank/DDBJ whole genome shotgun (WGS) entry which is preliminary data.</text>
</comment>
<dbReference type="Gene3D" id="3.30.560.10">
    <property type="entry name" value="Glucose Oxidase, domain 3"/>
    <property type="match status" value="1"/>
</dbReference>
<protein>
    <submittedName>
        <fullName evidence="3">GMC oxidoreductase</fullName>
    </submittedName>
</protein>
<evidence type="ECO:0000259" key="2">
    <source>
        <dbReference type="Pfam" id="PF05199"/>
    </source>
</evidence>
<keyword evidence="4" id="KW-1185">Reference proteome</keyword>
<dbReference type="InterPro" id="IPR036188">
    <property type="entry name" value="FAD/NAD-bd_sf"/>
</dbReference>
<proteinExistence type="inferred from homology"/>
<dbReference type="SUPFAM" id="SSF54373">
    <property type="entry name" value="FAD-linked reductases, C-terminal domain"/>
    <property type="match status" value="1"/>
</dbReference>
<evidence type="ECO:0000313" key="3">
    <source>
        <dbReference type="EMBL" id="MFC7181898.1"/>
    </source>
</evidence>
<name>A0ABW2G3X2_9ACTN</name>
<evidence type="ECO:0000313" key="4">
    <source>
        <dbReference type="Proteomes" id="UP001596435"/>
    </source>
</evidence>
<dbReference type="PANTHER" id="PTHR11552:SF147">
    <property type="entry name" value="CHOLINE DEHYDROGENASE, MITOCHONDRIAL"/>
    <property type="match status" value="1"/>
</dbReference>
<accession>A0ABW2G3X2</accession>
<dbReference type="Gene3D" id="3.50.50.60">
    <property type="entry name" value="FAD/NAD(P)-binding domain"/>
    <property type="match status" value="1"/>
</dbReference>
<organism evidence="3 4">
    <name type="scientific">Kitasatospora paranensis</name>
    <dbReference type="NCBI Taxonomy" id="258053"/>
    <lineage>
        <taxon>Bacteria</taxon>
        <taxon>Bacillati</taxon>
        <taxon>Actinomycetota</taxon>
        <taxon>Actinomycetes</taxon>
        <taxon>Kitasatosporales</taxon>
        <taxon>Streptomycetaceae</taxon>
        <taxon>Kitasatospora</taxon>
    </lineage>
</organism>
<dbReference type="SUPFAM" id="SSF51905">
    <property type="entry name" value="FAD/NAD(P)-binding domain"/>
    <property type="match status" value="1"/>
</dbReference>
<dbReference type="Pfam" id="PF05199">
    <property type="entry name" value="GMC_oxred_C"/>
    <property type="match status" value="1"/>
</dbReference>
<sequence length="113" mass="11877">MTLVEGVRAAQRILREPEFARWIGEPLTPGALDDDEAVAAYVRATGGSIHHLVGTCRIGADDASVVDPAFAVRGVTGLRVVDASSMPGIVRAHTHAPVTVLAERAADVIRGVR</sequence>
<dbReference type="EMBL" id="JBHTAJ010000038">
    <property type="protein sequence ID" value="MFC7181898.1"/>
    <property type="molecule type" value="Genomic_DNA"/>
</dbReference>
<dbReference type="PANTHER" id="PTHR11552">
    <property type="entry name" value="GLUCOSE-METHANOL-CHOLINE GMC OXIDOREDUCTASE"/>
    <property type="match status" value="1"/>
</dbReference>
<dbReference type="InterPro" id="IPR007867">
    <property type="entry name" value="GMC_OxRtase_C"/>
</dbReference>